<protein>
    <submittedName>
        <fullName evidence="1">Uncharacterized protein</fullName>
    </submittedName>
</protein>
<evidence type="ECO:0000313" key="2">
    <source>
        <dbReference type="Proteomes" id="UP001189915"/>
    </source>
</evidence>
<keyword evidence="2" id="KW-1185">Reference proteome</keyword>
<dbReference type="AlphaFoldDB" id="A0AAD2B0L1"/>
<gene>
    <name evidence="1" type="ORF">LMG18091_02235</name>
</gene>
<dbReference type="EMBL" id="CATWAF010000003">
    <property type="protein sequence ID" value="CAJ0696161.1"/>
    <property type="molecule type" value="Genomic_DNA"/>
</dbReference>
<comment type="caution">
    <text evidence="1">The sequence shown here is derived from an EMBL/GenBank/DDBJ whole genome shotgun (WGS) entry which is preliminary data.</text>
</comment>
<organism evidence="1 2">
    <name type="scientific">Ralstonia wenshanensis</name>
    <dbReference type="NCBI Taxonomy" id="2842456"/>
    <lineage>
        <taxon>Bacteria</taxon>
        <taxon>Pseudomonadati</taxon>
        <taxon>Pseudomonadota</taxon>
        <taxon>Betaproteobacteria</taxon>
        <taxon>Burkholderiales</taxon>
        <taxon>Burkholderiaceae</taxon>
        <taxon>Ralstonia</taxon>
    </lineage>
</organism>
<accession>A0AAD2B0L1</accession>
<name>A0AAD2B0L1_9RALS</name>
<dbReference type="Proteomes" id="UP001189915">
    <property type="component" value="Unassembled WGS sequence"/>
</dbReference>
<sequence>MPRGNVAKRRAPIGVVTDKPVYIRLRPEELLKFKARAATEGRSLGNMGRVLILSALAQPSLNKLKQDVPQRHATSVVED</sequence>
<proteinExistence type="predicted"/>
<reference evidence="1 2" key="1">
    <citation type="submission" date="2023-07" db="EMBL/GenBank/DDBJ databases">
        <authorList>
            <person name="Peeters C."/>
        </authorList>
    </citation>
    <scope>NUCLEOTIDE SEQUENCE [LARGE SCALE GENOMIC DNA]</scope>
    <source>
        <strain evidence="1 2">LMG 18091</strain>
    </source>
</reference>
<evidence type="ECO:0000313" key="1">
    <source>
        <dbReference type="EMBL" id="CAJ0696161.1"/>
    </source>
</evidence>